<protein>
    <submittedName>
        <fullName evidence="1">Uncharacterized protein</fullName>
    </submittedName>
</protein>
<evidence type="ECO:0000313" key="2">
    <source>
        <dbReference type="Proteomes" id="UP001227268"/>
    </source>
</evidence>
<reference evidence="1" key="1">
    <citation type="submission" date="2023-04" db="EMBL/GenBank/DDBJ databases">
        <title>Draft Genome sequencing of Naganishia species isolated from polar environments using Oxford Nanopore Technology.</title>
        <authorList>
            <person name="Leo P."/>
            <person name="Venkateswaran K."/>
        </authorList>
    </citation>
    <scope>NUCLEOTIDE SEQUENCE</scope>
    <source>
        <strain evidence="1">MNA-CCFEE 5423</strain>
    </source>
</reference>
<dbReference type="EMBL" id="JASBWT010000002">
    <property type="protein sequence ID" value="KAJ9107576.1"/>
    <property type="molecule type" value="Genomic_DNA"/>
</dbReference>
<dbReference type="Proteomes" id="UP001227268">
    <property type="component" value="Unassembled WGS sequence"/>
</dbReference>
<gene>
    <name evidence="1" type="ORF">QFC21_001035</name>
</gene>
<comment type="caution">
    <text evidence="1">The sequence shown here is derived from an EMBL/GenBank/DDBJ whole genome shotgun (WGS) entry which is preliminary data.</text>
</comment>
<sequence length="308" mass="34675">MSTLLEKAQQLSTRDFDSIPIIDLRDAICPDYATRHAVAMEIQKASLTAGFFYIKNHGVNAAVVDKTFQQTEAFFATAPAVKKSVDISKSNNFRGWMGVLTENNDPENEGDLHEGFNLGLDPTIAKTLPSFQELERLKQNGGDQAQSQHSDGLEHGENLWPDIQVWEGATEFKETVLAYYIEMLELGRRMFPLLALSLELDEDFFEDKTRYPAAIQRLLYYPPLRGEQANERQPGIGEHTDWEVFTVLRQDTVGGLQVKNLSGTLSEINLQGGQTTFFGVHSIELFRHQQTPLDTAFPLSGDATTRYR</sequence>
<organism evidence="1 2">
    <name type="scientific">Naganishia friedmannii</name>
    <dbReference type="NCBI Taxonomy" id="89922"/>
    <lineage>
        <taxon>Eukaryota</taxon>
        <taxon>Fungi</taxon>
        <taxon>Dikarya</taxon>
        <taxon>Basidiomycota</taxon>
        <taxon>Agaricomycotina</taxon>
        <taxon>Tremellomycetes</taxon>
        <taxon>Filobasidiales</taxon>
        <taxon>Filobasidiaceae</taxon>
        <taxon>Naganishia</taxon>
    </lineage>
</organism>
<accession>A0ACC2W9Q1</accession>
<proteinExistence type="predicted"/>
<keyword evidence="2" id="KW-1185">Reference proteome</keyword>
<evidence type="ECO:0000313" key="1">
    <source>
        <dbReference type="EMBL" id="KAJ9107576.1"/>
    </source>
</evidence>
<name>A0ACC2W9Q1_9TREE</name>